<evidence type="ECO:0000313" key="2">
    <source>
        <dbReference type="EMBL" id="AMK12522.1"/>
    </source>
</evidence>
<dbReference type="SUPFAM" id="SSF69118">
    <property type="entry name" value="AhpD-like"/>
    <property type="match status" value="1"/>
</dbReference>
<keyword evidence="4" id="KW-1185">Reference proteome</keyword>
<dbReference type="KEGG" id="dej:AWY79_16155"/>
<name>A0A126QRI3_9BACT</name>
<sequence>MDAAEKAAMTLSKMQTKAGNVFPNYIAFTKEISQFGPIDHKTQELIHIGCSMMSQCEMCISLHIQGAASHGATKEEIMQAAMLAIAMGGSPKMMYMKYVFDELEDLFD</sequence>
<dbReference type="GO" id="GO:0051920">
    <property type="term" value="F:peroxiredoxin activity"/>
    <property type="evidence" value="ECO:0007669"/>
    <property type="project" value="InterPro"/>
</dbReference>
<reference evidence="2 4" key="1">
    <citation type="journal article" date="2016" name="Front. Microbiol.">
        <title>Genome Sequence of the Piezophilic, Mesophilic Sulfate-Reducing Bacterium Desulfovibrio indicus J2T.</title>
        <authorList>
            <person name="Cao J."/>
            <person name="Maignien L."/>
            <person name="Shao Z."/>
            <person name="Alain K."/>
            <person name="Jebbar M."/>
        </authorList>
    </citation>
    <scope>NUCLEOTIDE SEQUENCE [LARGE SCALE GENOMIC DNA]</scope>
    <source>
        <strain evidence="2 4">J2</strain>
    </source>
</reference>
<dbReference type="Proteomes" id="UP000295506">
    <property type="component" value="Unassembled WGS sequence"/>
</dbReference>
<evidence type="ECO:0000259" key="1">
    <source>
        <dbReference type="Pfam" id="PF02627"/>
    </source>
</evidence>
<keyword evidence="2" id="KW-0238">DNA-binding</keyword>
<dbReference type="NCBIfam" id="TIGR00778">
    <property type="entry name" value="ahpD_dom"/>
    <property type="match status" value="1"/>
</dbReference>
<feature type="domain" description="Carboxymuconolactone decarboxylase-like" evidence="1">
    <location>
        <begin position="28"/>
        <end position="96"/>
    </location>
</feature>
<organism evidence="3 5">
    <name type="scientific">Pseudodesulfovibrio indicus</name>
    <dbReference type="NCBI Taxonomy" id="1716143"/>
    <lineage>
        <taxon>Bacteria</taxon>
        <taxon>Pseudomonadati</taxon>
        <taxon>Thermodesulfobacteriota</taxon>
        <taxon>Desulfovibrionia</taxon>
        <taxon>Desulfovibrionales</taxon>
        <taxon>Desulfovibrionaceae</taxon>
    </lineage>
</organism>
<dbReference type="Gene3D" id="1.20.1290.10">
    <property type="entry name" value="AhpD-like"/>
    <property type="match status" value="1"/>
</dbReference>
<dbReference type="OrthoDB" id="5457276at2"/>
<dbReference type="EMBL" id="SOBK01000002">
    <property type="protein sequence ID" value="TDT90832.1"/>
    <property type="molecule type" value="Genomic_DNA"/>
</dbReference>
<dbReference type="PANTHER" id="PTHR33930">
    <property type="entry name" value="ALKYL HYDROPEROXIDE REDUCTASE AHPD"/>
    <property type="match status" value="1"/>
</dbReference>
<dbReference type="RefSeq" id="WP_066806172.1">
    <property type="nucleotide sequence ID" value="NZ_CP014206.1"/>
</dbReference>
<dbReference type="EMBL" id="CP014206">
    <property type="protein sequence ID" value="AMK12522.1"/>
    <property type="molecule type" value="Genomic_DNA"/>
</dbReference>
<gene>
    <name evidence="2" type="ORF">AWY79_16155</name>
    <name evidence="3" type="ORF">EDC59_102265</name>
</gene>
<dbReference type="PANTHER" id="PTHR33930:SF2">
    <property type="entry name" value="BLR3452 PROTEIN"/>
    <property type="match status" value="1"/>
</dbReference>
<dbReference type="InterPro" id="IPR003779">
    <property type="entry name" value="CMD-like"/>
</dbReference>
<dbReference type="InterPro" id="IPR004675">
    <property type="entry name" value="AhpD_core"/>
</dbReference>
<dbReference type="AlphaFoldDB" id="A0A126QRI3"/>
<dbReference type="Pfam" id="PF02627">
    <property type="entry name" value="CMD"/>
    <property type="match status" value="1"/>
</dbReference>
<proteinExistence type="predicted"/>
<evidence type="ECO:0000313" key="5">
    <source>
        <dbReference type="Proteomes" id="UP000295506"/>
    </source>
</evidence>
<dbReference type="Proteomes" id="UP000055611">
    <property type="component" value="Chromosome"/>
</dbReference>
<reference evidence="3 5" key="2">
    <citation type="submission" date="2019-03" db="EMBL/GenBank/DDBJ databases">
        <title>Genomic Encyclopedia of Type Strains, Phase IV (KMG-IV): sequencing the most valuable type-strain genomes for metagenomic binning, comparative biology and taxonomic classification.</title>
        <authorList>
            <person name="Goeker M."/>
        </authorList>
    </citation>
    <scope>NUCLEOTIDE SEQUENCE [LARGE SCALE GENOMIC DNA]</scope>
    <source>
        <strain evidence="3 5">DSM 101483</strain>
    </source>
</reference>
<evidence type="ECO:0000313" key="4">
    <source>
        <dbReference type="Proteomes" id="UP000055611"/>
    </source>
</evidence>
<evidence type="ECO:0000313" key="3">
    <source>
        <dbReference type="EMBL" id="TDT90832.1"/>
    </source>
</evidence>
<accession>A0A126QRI3</accession>
<dbReference type="InterPro" id="IPR029032">
    <property type="entry name" value="AhpD-like"/>
</dbReference>
<dbReference type="GO" id="GO:0003677">
    <property type="term" value="F:DNA binding"/>
    <property type="evidence" value="ECO:0007669"/>
    <property type="project" value="UniProtKB-KW"/>
</dbReference>
<protein>
    <submittedName>
        <fullName evidence="3">AhpD family alkylhydroperoxidase</fullName>
    </submittedName>
    <submittedName>
        <fullName evidence="2">DNA-binding protein</fullName>
    </submittedName>
</protein>